<evidence type="ECO:0000259" key="11">
    <source>
        <dbReference type="PROSITE" id="PS52040"/>
    </source>
</evidence>
<evidence type="ECO:0000256" key="7">
    <source>
        <dbReference type="ARBA" id="ARBA00023235"/>
    </source>
</evidence>
<dbReference type="FunFam" id="1.10.268.10:FF:000001">
    <property type="entry name" value="DNA gyrase subunit A"/>
    <property type="match status" value="1"/>
</dbReference>
<dbReference type="InterPro" id="IPR013758">
    <property type="entry name" value="Topo_IIA_A/C_ab"/>
</dbReference>
<keyword evidence="4 9" id="KW-0067">ATP-binding</keyword>
<dbReference type="InterPro" id="IPR035516">
    <property type="entry name" value="Gyrase/topoIV_suA_C"/>
</dbReference>
<evidence type="ECO:0000256" key="10">
    <source>
        <dbReference type="PROSITE-ProRule" id="PRU01384"/>
    </source>
</evidence>
<dbReference type="EMBL" id="JACXWD010000029">
    <property type="protein sequence ID" value="MBD3868367.1"/>
    <property type="molecule type" value="Genomic_DNA"/>
</dbReference>
<gene>
    <name evidence="9 12" type="primary">gyrA</name>
    <name evidence="12" type="ORF">IFK94_09605</name>
</gene>
<evidence type="ECO:0000313" key="13">
    <source>
        <dbReference type="Proteomes" id="UP000648239"/>
    </source>
</evidence>
<feature type="short sequence motif" description="GyrA-box" evidence="9">
    <location>
        <begin position="526"/>
        <end position="532"/>
    </location>
</feature>
<organism evidence="12 13">
    <name type="scientific">Candidatus Polarisedimenticola svalbardensis</name>
    <dbReference type="NCBI Taxonomy" id="2886004"/>
    <lineage>
        <taxon>Bacteria</taxon>
        <taxon>Pseudomonadati</taxon>
        <taxon>Acidobacteriota</taxon>
        <taxon>Candidatus Polarisedimenticolia</taxon>
        <taxon>Candidatus Polarisedimenticolales</taxon>
        <taxon>Candidatus Polarisedimenticolaceae</taxon>
        <taxon>Candidatus Polarisedimenticola</taxon>
    </lineage>
</organism>
<evidence type="ECO:0000313" key="12">
    <source>
        <dbReference type="EMBL" id="MBD3868367.1"/>
    </source>
</evidence>
<dbReference type="Pfam" id="PF03989">
    <property type="entry name" value="DNA_gyraseA_C"/>
    <property type="match status" value="6"/>
</dbReference>
<dbReference type="FunFam" id="3.30.1360.40:FF:000002">
    <property type="entry name" value="DNA gyrase subunit A"/>
    <property type="match status" value="1"/>
</dbReference>
<dbReference type="InterPro" id="IPR006691">
    <property type="entry name" value="GyrA/parC_rep"/>
</dbReference>
<dbReference type="GO" id="GO:0005524">
    <property type="term" value="F:ATP binding"/>
    <property type="evidence" value="ECO:0007669"/>
    <property type="project" value="UniProtKB-UniRule"/>
</dbReference>
<dbReference type="GO" id="GO:0009330">
    <property type="term" value="C:DNA topoisomerase type II (double strand cut, ATP-hydrolyzing) complex"/>
    <property type="evidence" value="ECO:0007669"/>
    <property type="project" value="TreeGrafter"/>
</dbReference>
<dbReference type="Proteomes" id="UP000648239">
    <property type="component" value="Unassembled WGS sequence"/>
</dbReference>
<keyword evidence="5 9" id="KW-0799">Topoisomerase</keyword>
<reference evidence="12 13" key="1">
    <citation type="submission" date="2020-08" db="EMBL/GenBank/DDBJ databases">
        <title>Acidobacteriota in marine sediments use diverse sulfur dissimilation pathways.</title>
        <authorList>
            <person name="Wasmund K."/>
        </authorList>
    </citation>
    <scope>NUCLEOTIDE SEQUENCE [LARGE SCALE GENOMIC DNA]</scope>
    <source>
        <strain evidence="12">MAG AM4</strain>
    </source>
</reference>
<dbReference type="AlphaFoldDB" id="A0A8J7CD88"/>
<evidence type="ECO:0000256" key="9">
    <source>
        <dbReference type="HAMAP-Rule" id="MF_01897"/>
    </source>
</evidence>
<dbReference type="InterPro" id="IPR050220">
    <property type="entry name" value="Type_II_DNA_Topoisomerases"/>
</dbReference>
<dbReference type="EC" id="5.6.2.2" evidence="9"/>
<dbReference type="NCBIfam" id="TIGR01063">
    <property type="entry name" value="gyrA"/>
    <property type="match status" value="1"/>
</dbReference>
<dbReference type="FunFam" id="3.90.199.10:FF:000001">
    <property type="entry name" value="DNA gyrase subunit A"/>
    <property type="match status" value="1"/>
</dbReference>
<dbReference type="HAMAP" id="MF_01897">
    <property type="entry name" value="GyrA"/>
    <property type="match status" value="1"/>
</dbReference>
<dbReference type="GO" id="GO:0006261">
    <property type="term" value="P:DNA-templated DNA replication"/>
    <property type="evidence" value="ECO:0007669"/>
    <property type="project" value="UniProtKB-UniRule"/>
</dbReference>
<dbReference type="FunFam" id="2.120.10.90:FF:000005">
    <property type="entry name" value="DNA topoisomerase 4 subunit A"/>
    <property type="match status" value="1"/>
</dbReference>
<evidence type="ECO:0000256" key="3">
    <source>
        <dbReference type="ARBA" id="ARBA00022741"/>
    </source>
</evidence>
<dbReference type="Gene3D" id="3.30.1360.40">
    <property type="match status" value="1"/>
</dbReference>
<evidence type="ECO:0000256" key="1">
    <source>
        <dbReference type="ARBA" id="ARBA00000185"/>
    </source>
</evidence>
<dbReference type="PROSITE" id="PS52040">
    <property type="entry name" value="TOPO_IIA"/>
    <property type="match status" value="1"/>
</dbReference>
<evidence type="ECO:0000256" key="4">
    <source>
        <dbReference type="ARBA" id="ARBA00022840"/>
    </source>
</evidence>
<accession>A0A8J7CD88</accession>
<dbReference type="GO" id="GO:0005694">
    <property type="term" value="C:chromosome"/>
    <property type="evidence" value="ECO:0007669"/>
    <property type="project" value="InterPro"/>
</dbReference>
<dbReference type="Gene3D" id="3.90.199.10">
    <property type="entry name" value="Topoisomerase II, domain 5"/>
    <property type="match status" value="1"/>
</dbReference>
<dbReference type="GO" id="GO:0006265">
    <property type="term" value="P:DNA topological change"/>
    <property type="evidence" value="ECO:0007669"/>
    <property type="project" value="UniProtKB-UniRule"/>
</dbReference>
<dbReference type="SMART" id="SM00434">
    <property type="entry name" value="TOP4c"/>
    <property type="match status" value="1"/>
</dbReference>
<dbReference type="Pfam" id="PF00521">
    <property type="entry name" value="DNA_topoisoIV"/>
    <property type="match status" value="1"/>
</dbReference>
<comment type="subunit">
    <text evidence="9">Heterotetramer, composed of two GyrA and two GyrB chains. In the heterotetramer, GyrA contains the active site tyrosine that forms a transient covalent intermediate with DNA, while GyrB binds cofactors and catalyzes ATP hydrolysis.</text>
</comment>
<comment type="subcellular location">
    <subcellularLocation>
        <location evidence="9">Cytoplasm</location>
    </subcellularLocation>
</comment>
<dbReference type="PANTHER" id="PTHR43493">
    <property type="entry name" value="DNA GYRASE/TOPOISOMERASE SUBUNIT A"/>
    <property type="match status" value="1"/>
</dbReference>
<feature type="active site" description="O-(5'-phospho-DNA)-tyrosine intermediate" evidence="9 10">
    <location>
        <position position="121"/>
    </location>
</feature>
<dbReference type="Gene3D" id="1.10.268.10">
    <property type="entry name" value="Topoisomerase, domain 3"/>
    <property type="match status" value="1"/>
</dbReference>
<dbReference type="Gene3D" id="2.120.10.90">
    <property type="entry name" value="DNA gyrase/topoisomerase IV, subunit A, C-terminal"/>
    <property type="match status" value="1"/>
</dbReference>
<keyword evidence="3 9" id="KW-0547">Nucleotide-binding</keyword>
<comment type="function">
    <text evidence="9">A type II topoisomerase that negatively supercoils closed circular double-stranded (ds) DNA in an ATP-dependent manner to modulate DNA topology and maintain chromosomes in an underwound state. Negative supercoiling favors strand separation, and DNA replication, transcription, recombination and repair, all of which involve strand separation. Also able to catalyze the interconversion of other topological isomers of dsDNA rings, including catenanes and knotted rings. Type II topoisomerases break and join 2 DNA strands simultaneously in an ATP-dependent manner.</text>
</comment>
<dbReference type="PANTHER" id="PTHR43493:SF5">
    <property type="entry name" value="DNA GYRASE SUBUNIT A, CHLOROPLASTIC_MITOCHONDRIAL"/>
    <property type="match status" value="1"/>
</dbReference>
<evidence type="ECO:0000256" key="5">
    <source>
        <dbReference type="ARBA" id="ARBA00023029"/>
    </source>
</evidence>
<dbReference type="InterPro" id="IPR002205">
    <property type="entry name" value="Topo_IIA_dom_A"/>
</dbReference>
<keyword evidence="6 9" id="KW-0238">DNA-binding</keyword>
<comment type="caution">
    <text evidence="12">The sequence shown here is derived from an EMBL/GenBank/DDBJ whole genome shotgun (WGS) entry which is preliminary data.</text>
</comment>
<dbReference type="SUPFAM" id="SSF101904">
    <property type="entry name" value="GyrA/ParC C-terminal domain-like"/>
    <property type="match status" value="1"/>
</dbReference>
<evidence type="ECO:0000256" key="6">
    <source>
        <dbReference type="ARBA" id="ARBA00023125"/>
    </source>
</evidence>
<dbReference type="InterPro" id="IPR013757">
    <property type="entry name" value="Topo_IIA_A_a_sf"/>
</dbReference>
<comment type="similarity">
    <text evidence="2 9">Belongs to the type II topoisomerase GyrA/ParC subunit family.</text>
</comment>
<evidence type="ECO:0000256" key="8">
    <source>
        <dbReference type="ARBA" id="ARBA00063644"/>
    </source>
</evidence>
<dbReference type="CDD" id="cd00187">
    <property type="entry name" value="TOP4c"/>
    <property type="match status" value="1"/>
</dbReference>
<dbReference type="GO" id="GO:0005737">
    <property type="term" value="C:cytoplasm"/>
    <property type="evidence" value="ECO:0007669"/>
    <property type="project" value="UniProtKB-SubCell"/>
</dbReference>
<comment type="catalytic activity">
    <reaction evidence="1 9 10">
        <text>ATP-dependent breakage, passage and rejoining of double-stranded DNA.</text>
        <dbReference type="EC" id="5.6.2.2"/>
    </reaction>
</comment>
<feature type="domain" description="Topo IIA-type catalytic" evidence="11">
    <location>
        <begin position="33"/>
        <end position="499"/>
    </location>
</feature>
<dbReference type="NCBIfam" id="NF004044">
    <property type="entry name" value="PRK05561.1"/>
    <property type="match status" value="1"/>
</dbReference>
<dbReference type="NCBIfam" id="NF004043">
    <property type="entry name" value="PRK05560.1"/>
    <property type="match status" value="1"/>
</dbReference>
<name>A0A8J7CD88_9BACT</name>
<proteinExistence type="inferred from homology"/>
<protein>
    <recommendedName>
        <fullName evidence="9">DNA gyrase subunit A</fullName>
        <ecNumber evidence="9">5.6.2.2</ecNumber>
    </recommendedName>
</protein>
<dbReference type="SUPFAM" id="SSF56719">
    <property type="entry name" value="Type II DNA topoisomerase"/>
    <property type="match status" value="1"/>
</dbReference>
<dbReference type="InterPro" id="IPR013760">
    <property type="entry name" value="Topo_IIA-like_dom_sf"/>
</dbReference>
<keyword evidence="7 9" id="KW-0413">Isomerase</keyword>
<comment type="subunit">
    <text evidence="8">Heterotetramer composed of ParC and ParE.</text>
</comment>
<comment type="miscellaneous">
    <text evidence="9">Few gyrases are as efficient as E.coli at forming negative supercoils. Not all organisms have 2 type II topoisomerases; in organisms with a single type II topoisomerase this enzyme also has to decatenate newly replicated chromosomes.</text>
</comment>
<dbReference type="InterPro" id="IPR005743">
    <property type="entry name" value="GyrA"/>
</dbReference>
<evidence type="ECO:0000256" key="2">
    <source>
        <dbReference type="ARBA" id="ARBA00008263"/>
    </source>
</evidence>
<keyword evidence="9" id="KW-0963">Cytoplasm</keyword>
<dbReference type="GO" id="GO:0034335">
    <property type="term" value="F:DNA negative supercoiling activity"/>
    <property type="evidence" value="ECO:0007669"/>
    <property type="project" value="UniProtKB-ARBA"/>
</dbReference>
<dbReference type="GO" id="GO:0003677">
    <property type="term" value="F:DNA binding"/>
    <property type="evidence" value="ECO:0007669"/>
    <property type="project" value="UniProtKB-UniRule"/>
</dbReference>
<sequence length="815" mass="90984">MDELSRQIPISIEEEMKRSYLDYAMSVIVGRALPDVRDGLKPVHRRVLYAMYDTSNTHDKPYKKSARTVGSVIGRFHPHGDTAVYDTIVRLAQDFSMRYPMVDGQGNFGSVDGDRAAAMRYTEIRLQKLAAEMLRDIEKETVEFLENYDGSEHEPAVLPAAIPNLLVNGSDGIAVGMATKIPPHNLGEVIDAINLLIENPEAGLAEILELLPGPDFPTAGYIYGRAGIHQAYATGRGRVIMRGKAEIEPWPGKKDRERVIIRELPYQVNKAQLVKDIAGLVKDKKVEGISDIRDESDRDGIRVVIEVKRGENANILLNQLYKFTKLQSTFGINSLAIVNGRPETLPVRDMLRHFIDFRKEVVVRRTMFDLRKAEDRAHILEGLKIAIDNLDEVIKRIRESKTPAEAKASLRSRFEFSDRQAQAILEMRLHRLTGLERQKIIDEYEEIIKLITSLKEILASDALQYKIIVDELAEIREKFADPRRTEIVDSEEEISLEDLIKEEDMVITVTRTGYIKRTALSEYRAQKRGGKGRKGMTPRAEDLVDTLFVASTHDYILVFTSAGKMHWLKVYRIPEVGADGKGKALVNLIQIGQGETVAAILAVRDFEDDRFVVLSTRRGFIKKTALSAFSNPRAAGIIAINIEEGDEVLSAGMSDGNSEIFIATASGKSIRFKESDVRPMGRTTRGVIAIRCAKTDRLVAMEILSGKPDILTISSGGYGKRTDHQEYRTQGRGGSGILNMRTTEKIGEVVASMEVNETDHVMIVTAKGKIIRMDVAGVSRIGRATQGVRMIQLNEGDAVVSATRTSEHEEEENGE</sequence>